<gene>
    <name evidence="1" type="ORF">Tci_932454</name>
</gene>
<feature type="non-terminal residue" evidence="1">
    <location>
        <position position="45"/>
    </location>
</feature>
<dbReference type="AlphaFoldDB" id="A0A699XKR0"/>
<organism evidence="1">
    <name type="scientific">Tanacetum cinerariifolium</name>
    <name type="common">Dalmatian daisy</name>
    <name type="synonym">Chrysanthemum cinerariifolium</name>
    <dbReference type="NCBI Taxonomy" id="118510"/>
    <lineage>
        <taxon>Eukaryota</taxon>
        <taxon>Viridiplantae</taxon>
        <taxon>Streptophyta</taxon>
        <taxon>Embryophyta</taxon>
        <taxon>Tracheophyta</taxon>
        <taxon>Spermatophyta</taxon>
        <taxon>Magnoliopsida</taxon>
        <taxon>eudicotyledons</taxon>
        <taxon>Gunneridae</taxon>
        <taxon>Pentapetalae</taxon>
        <taxon>asterids</taxon>
        <taxon>campanulids</taxon>
        <taxon>Asterales</taxon>
        <taxon>Asteraceae</taxon>
        <taxon>Asteroideae</taxon>
        <taxon>Anthemideae</taxon>
        <taxon>Anthemidinae</taxon>
        <taxon>Tanacetum</taxon>
    </lineage>
</organism>
<name>A0A699XKR0_TANCI</name>
<proteinExistence type="predicted"/>
<comment type="caution">
    <text evidence="1">The sequence shown here is derived from an EMBL/GenBank/DDBJ whole genome shotgun (WGS) entry which is preliminary data.</text>
</comment>
<dbReference type="EMBL" id="BKCJ011878216">
    <property type="protein sequence ID" value="GFD60485.1"/>
    <property type="molecule type" value="Genomic_DNA"/>
</dbReference>
<accession>A0A699XKR0</accession>
<evidence type="ECO:0000313" key="1">
    <source>
        <dbReference type="EMBL" id="GFD60485.1"/>
    </source>
</evidence>
<protein>
    <submittedName>
        <fullName evidence="1">Uncharacterized protein</fullName>
    </submittedName>
</protein>
<sequence length="45" mass="5124">MPKSEARNEMGRNKVATADRKAELSLWVALVMLNSSSMRLLKRSF</sequence>
<reference evidence="1" key="1">
    <citation type="journal article" date="2019" name="Sci. Rep.">
        <title>Draft genome of Tanacetum cinerariifolium, the natural source of mosquito coil.</title>
        <authorList>
            <person name="Yamashiro T."/>
            <person name="Shiraishi A."/>
            <person name="Satake H."/>
            <person name="Nakayama K."/>
        </authorList>
    </citation>
    <scope>NUCLEOTIDE SEQUENCE</scope>
</reference>